<gene>
    <name evidence="2" type="ORF">Lwal_0497</name>
</gene>
<proteinExistence type="predicted"/>
<dbReference type="EMBL" id="LNZB01000008">
    <property type="protein sequence ID" value="KTD82677.1"/>
    <property type="molecule type" value="Genomic_DNA"/>
</dbReference>
<dbReference type="InterPro" id="IPR009362">
    <property type="entry name" value="YhcG_C"/>
</dbReference>
<reference evidence="2 3" key="1">
    <citation type="submission" date="2015-11" db="EMBL/GenBank/DDBJ databases">
        <title>Genomic analysis of 38 Legionella species identifies large and diverse effector repertoires.</title>
        <authorList>
            <person name="Burstein D."/>
            <person name="Amaro F."/>
            <person name="Zusman T."/>
            <person name="Lifshitz Z."/>
            <person name="Cohen O."/>
            <person name="Gilbert J.A."/>
            <person name="Pupko T."/>
            <person name="Shuman H.A."/>
            <person name="Segal G."/>
        </authorList>
    </citation>
    <scope>NUCLEOTIDE SEQUENCE [LARGE SCALE GENOMIC DNA]</scope>
    <source>
        <strain evidence="2 3">ATCC 51914</strain>
    </source>
</reference>
<name>A0A0W1AMT6_9GAMM</name>
<feature type="domain" description="YhcG PDDEXK nuclease" evidence="1">
    <location>
        <begin position="2"/>
        <end position="71"/>
    </location>
</feature>
<sequence length="91" mass="10790">THGDVGQMQMYVNYYDRDIKQNDDNPTIGLLLCAEKNDAVVKYTLSENNKQIFSRKYQLHLPTIEQLKEEVKREYQEAKMLLEKEKEPKDP</sequence>
<feature type="non-terminal residue" evidence="2">
    <location>
        <position position="1"/>
    </location>
</feature>
<dbReference type="Proteomes" id="UP000054729">
    <property type="component" value="Unassembled WGS sequence"/>
</dbReference>
<dbReference type="Pfam" id="PF06250">
    <property type="entry name" value="YhcG_C"/>
    <property type="match status" value="1"/>
</dbReference>
<dbReference type="PANTHER" id="PTHR30547">
    <property type="entry name" value="UNCHARACTERIZED PROTEIN YHCG-RELATED"/>
    <property type="match status" value="1"/>
</dbReference>
<protein>
    <recommendedName>
        <fullName evidence="1">YhcG PDDEXK nuclease domain-containing protein</fullName>
    </recommendedName>
</protein>
<dbReference type="PATRIC" id="fig|66969.6.peg.534"/>
<evidence type="ECO:0000259" key="1">
    <source>
        <dbReference type="Pfam" id="PF06250"/>
    </source>
</evidence>
<dbReference type="PANTHER" id="PTHR30547:SF5">
    <property type="entry name" value="NUCLEASE YHCG-RELATED"/>
    <property type="match status" value="1"/>
</dbReference>
<organism evidence="2 3">
    <name type="scientific">Legionella waltersii</name>
    <dbReference type="NCBI Taxonomy" id="66969"/>
    <lineage>
        <taxon>Bacteria</taxon>
        <taxon>Pseudomonadati</taxon>
        <taxon>Pseudomonadota</taxon>
        <taxon>Gammaproteobacteria</taxon>
        <taxon>Legionellales</taxon>
        <taxon>Legionellaceae</taxon>
        <taxon>Legionella</taxon>
    </lineage>
</organism>
<keyword evidence="3" id="KW-1185">Reference proteome</keyword>
<evidence type="ECO:0000313" key="3">
    <source>
        <dbReference type="Proteomes" id="UP000054729"/>
    </source>
</evidence>
<comment type="caution">
    <text evidence="2">The sequence shown here is derived from an EMBL/GenBank/DDBJ whole genome shotgun (WGS) entry which is preliminary data.</text>
</comment>
<evidence type="ECO:0000313" key="2">
    <source>
        <dbReference type="EMBL" id="KTD82677.1"/>
    </source>
</evidence>
<accession>A0A0W1AMT6</accession>
<dbReference type="InterPro" id="IPR053148">
    <property type="entry name" value="PD-DEXK-like_domain"/>
</dbReference>
<dbReference type="RefSeq" id="WP_157066257.1">
    <property type="nucleotide sequence ID" value="NZ_LNZB01000008.1"/>
</dbReference>
<dbReference type="AlphaFoldDB" id="A0A0W1AMT6"/>